<evidence type="ECO:0000256" key="4">
    <source>
        <dbReference type="ARBA" id="ARBA00022833"/>
    </source>
</evidence>
<evidence type="ECO:0000313" key="8">
    <source>
        <dbReference type="EMBL" id="MDV3662668.1"/>
    </source>
</evidence>
<evidence type="ECO:0000256" key="3">
    <source>
        <dbReference type="ARBA" id="ARBA00022801"/>
    </source>
</evidence>
<dbReference type="GO" id="GO:0006508">
    <property type="term" value="P:proteolysis"/>
    <property type="evidence" value="ECO:0007669"/>
    <property type="project" value="UniProtKB-KW"/>
</dbReference>
<dbReference type="InterPro" id="IPR037518">
    <property type="entry name" value="MPN"/>
</dbReference>
<dbReference type="GO" id="GO:0008237">
    <property type="term" value="F:metallopeptidase activity"/>
    <property type="evidence" value="ECO:0007669"/>
    <property type="project" value="UniProtKB-KW"/>
</dbReference>
<reference evidence="7" key="2">
    <citation type="journal article" date="2014" name="PLoS ONE">
        <title>Insights from the genome annotation of Elizabethkingia anophelis from the malaria vector Anopheles gambiae.</title>
        <authorList>
            <person name="Kukutla P."/>
            <person name="Lindberg B.G."/>
            <person name="Pei D."/>
            <person name="Rayl M."/>
            <person name="Yu W."/>
            <person name="Steritz M."/>
            <person name="Faye I."/>
            <person name="Xu J."/>
        </authorList>
    </citation>
    <scope>NUCLEOTIDE SEQUENCE</scope>
</reference>
<accession>A0A455ZE36</accession>
<reference evidence="7" key="5">
    <citation type="journal article" date="2017" name="Genome Announc.">
        <title>Complete Circularized Genome Sequences of Four Strains of Elizabethkingia anophelis, Including Two Novel Strains Isolated from Wild-Caught Anopheles sinensis.</title>
        <authorList>
            <person name="Pei D."/>
            <person name="Nicholson A.C."/>
            <person name="Jiang J."/>
            <person name="Chen H."/>
            <person name="Whitney A.M."/>
            <person name="Villarma A."/>
            <person name="Bell M."/>
            <person name="Humrighouse B."/>
            <person name="Rowe L.A."/>
            <person name="Sheth M."/>
            <person name="Batra D."/>
            <person name="Juieng P."/>
            <person name="Loparev V.N."/>
            <person name="McQuiston J.R."/>
            <person name="Lan Y."/>
            <person name="Ma Y."/>
            <person name="Xu J."/>
        </authorList>
    </citation>
    <scope>NUCLEOTIDE SEQUENCE</scope>
</reference>
<evidence type="ECO:0000256" key="2">
    <source>
        <dbReference type="ARBA" id="ARBA00022723"/>
    </source>
</evidence>
<dbReference type="RefSeq" id="WP_058877916.1">
    <property type="nucleotide sequence ID" value="NZ_AP022313.1"/>
</dbReference>
<keyword evidence="5" id="KW-0482">Metalloprotease</keyword>
<gene>
    <name evidence="8" type="ORF">CMU51_01170</name>
</gene>
<dbReference type="Gene3D" id="3.40.140.10">
    <property type="entry name" value="Cytidine Deaminase, domain 2"/>
    <property type="match status" value="1"/>
</dbReference>
<dbReference type="AlphaFoldDB" id="A0A455ZE36"/>
<dbReference type="EMBL" id="BK010598">
    <property type="protein sequence ID" value="DAC75038.1"/>
    <property type="molecule type" value="Genomic_DNA"/>
</dbReference>
<reference evidence="7" key="8">
    <citation type="journal article" date="2018" name="J. ISSAAS">
        <title>In Silico Identification of Three Types of Integrative and Conjugative Elements (ICEs) in Elizabethkingia anophelis Strains Isolated from Around the World.</title>
        <authorList>
            <person name="Xu J."/>
            <person name="Pei D."/>
            <person name="Nicholson A."/>
            <person name="Lan Y."/>
            <person name="Xia Q."/>
        </authorList>
    </citation>
    <scope>NUCLEOTIDE SEQUENCE</scope>
</reference>
<keyword evidence="4" id="KW-0862">Zinc</keyword>
<proteinExistence type="predicted"/>
<reference evidence="7" key="4">
    <citation type="journal article" date="2016" name="Sci. Rep.">
        <title>Genomic epidemiology and global diversity of the emerging bacterial pathogen Elizabethkingia anophelis.</title>
        <authorList>
            <person name="Breurec S."/>
            <person name="Criscuolo A."/>
            <person name="Diancourt L."/>
            <person name="Rendueles O."/>
            <person name="Vandenbogaert M."/>
            <person name="Passet V."/>
            <person name="Caro V."/>
            <person name="Rocha E.P."/>
            <person name="Touchon M."/>
            <person name="Brisse S."/>
        </authorList>
    </citation>
    <scope>NUCLEOTIDE SEQUENCE</scope>
</reference>
<keyword evidence="2" id="KW-0479">Metal-binding</keyword>
<sequence length="156" mass="18003">MRDTKDNYIVPEIKVSYKPAKHPVTINGSRMANEIFQKIWDKSLLYIQEQFYVLFLNQANEVLCWRLIGTGNGKSCIVDKKLLGAIVCKTLTQNVILAHNHPSGDLKPSKTDKRLTWDIQAMLRLFEVKVLDHLIITEDDYFSFVDGNIIYSPQYP</sequence>
<dbReference type="EMBL" id="NWGY01000001">
    <property type="protein sequence ID" value="MDV3662668.1"/>
    <property type="molecule type" value="Genomic_DNA"/>
</dbReference>
<dbReference type="PROSITE" id="PS50249">
    <property type="entry name" value="MPN"/>
    <property type="match status" value="1"/>
</dbReference>
<protein>
    <submittedName>
        <fullName evidence="8">DNA repair protein RadC</fullName>
    </submittedName>
    <submittedName>
        <fullName evidence="7">RadC domain-containing protein</fullName>
    </submittedName>
</protein>
<dbReference type="GO" id="GO:0046872">
    <property type="term" value="F:metal ion binding"/>
    <property type="evidence" value="ECO:0007669"/>
    <property type="project" value="UniProtKB-KW"/>
</dbReference>
<dbReference type="InterPro" id="IPR001405">
    <property type="entry name" value="UPF0758"/>
</dbReference>
<evidence type="ECO:0000256" key="5">
    <source>
        <dbReference type="ARBA" id="ARBA00023049"/>
    </source>
</evidence>
<evidence type="ECO:0000259" key="6">
    <source>
        <dbReference type="PROSITE" id="PS50249"/>
    </source>
</evidence>
<keyword evidence="1" id="KW-0645">Protease</keyword>
<reference evidence="7" key="3">
    <citation type="journal article" date="2016" name="Genome Announc.">
        <title>Complete Genome Sequences of Four Strains from the 2015-2016 Elizabethkingia anophelis Outbreak.</title>
        <authorList>
            <person name="Nicholson A.C."/>
            <person name="Whitney A.M."/>
            <person name="Emery B.D."/>
            <person name="Bell M.E."/>
            <person name="Gartin J.T."/>
            <person name="Humrighouse B.W."/>
            <person name="Loparev V.N."/>
            <person name="Batra D."/>
            <person name="Sheth M."/>
            <person name="Rowe L.A."/>
            <person name="Juieng P."/>
            <person name="Knipe K."/>
            <person name="Gulvik C."/>
            <person name="McQuiston J.R."/>
        </authorList>
    </citation>
    <scope>NUCLEOTIDE SEQUENCE</scope>
</reference>
<evidence type="ECO:0000256" key="1">
    <source>
        <dbReference type="ARBA" id="ARBA00022670"/>
    </source>
</evidence>
<dbReference type="CDD" id="cd08071">
    <property type="entry name" value="MPN_DUF2466"/>
    <property type="match status" value="1"/>
</dbReference>
<dbReference type="Pfam" id="PF04002">
    <property type="entry name" value="RadC"/>
    <property type="match status" value="1"/>
</dbReference>
<feature type="domain" description="MPN" evidence="6">
    <location>
        <begin position="25"/>
        <end position="150"/>
    </location>
</feature>
<dbReference type="Proteomes" id="UP001189000">
    <property type="component" value="Unassembled WGS sequence"/>
</dbReference>
<evidence type="ECO:0000313" key="7">
    <source>
        <dbReference type="EMBL" id="DAC75038.1"/>
    </source>
</evidence>
<name>A0A455ZE36_9FLAO</name>
<keyword evidence="3" id="KW-0378">Hydrolase</keyword>
<dbReference type="InterPro" id="IPR020891">
    <property type="entry name" value="UPF0758_CS"/>
</dbReference>
<dbReference type="PANTHER" id="PTHR30471:SF3">
    <property type="entry name" value="UPF0758 PROTEIN YEES-RELATED"/>
    <property type="match status" value="1"/>
</dbReference>
<dbReference type="InterPro" id="IPR025657">
    <property type="entry name" value="RadC_JAB"/>
</dbReference>
<dbReference type="PANTHER" id="PTHR30471">
    <property type="entry name" value="DNA REPAIR PROTEIN RADC"/>
    <property type="match status" value="1"/>
</dbReference>
<reference evidence="7" key="6">
    <citation type="journal article" date="2017" name="Nat. Commun.">
        <title>Evolutionary dynamics and genomic features of the Elizabethkingia anophelis 2015 to 2016 Wisconsin outbreak strain.</title>
        <authorList>
            <person name="Perrin A."/>
            <person name="Larsonneur E."/>
            <person name="Nicholson A.C."/>
            <person name="Edwards D.J."/>
            <person name="Gundlach K.M."/>
            <person name="Whitney A.M."/>
            <person name="Gulvik C.A."/>
            <person name="Bell M.E."/>
            <person name="Rendueles O."/>
            <person name="Cury J."/>
            <person name="Hugon P."/>
            <person name="Clermont D."/>
            <person name="Enouf V."/>
            <person name="Loparev V."/>
            <person name="Juieng P."/>
            <person name="Monson T."/>
            <person name="Warshauer D."/>
            <person name="Elbadawi L.I."/>
            <person name="Walters M.S."/>
            <person name="Crist M.B."/>
            <person name="Noble-Wang J."/>
            <person name="Borlaug G."/>
            <person name="Rocha E.P.C."/>
            <person name="Criscuolo A."/>
            <person name="Touchon M."/>
            <person name="Davis J.P."/>
            <person name="Holt K.E."/>
            <person name="McQuiston J.R."/>
            <person name="Brisse S."/>
        </authorList>
    </citation>
    <scope>NUCLEOTIDE SEQUENCE</scope>
</reference>
<dbReference type="PROSITE" id="PS01302">
    <property type="entry name" value="UPF0758"/>
    <property type="match status" value="1"/>
</dbReference>
<reference evidence="8" key="9">
    <citation type="submission" date="2023-02" db="EMBL/GenBank/DDBJ databases">
        <title>Elizabethkingia anophelis draft genomes.</title>
        <authorList>
            <person name="Nicholson A.C."/>
            <person name="Whitney A.M."/>
            <person name="Humrighouse B.W."/>
            <person name="Villarma A."/>
            <person name="Bell M."/>
            <person name="Mcquiston J."/>
        </authorList>
    </citation>
    <scope>NUCLEOTIDE SEQUENCE</scope>
    <source>
        <strain evidence="8">B4955</strain>
    </source>
</reference>
<reference evidence="7" key="7">
    <citation type="journal article" date="2017" name="Sci. Rep.">
        <title>Genomic features, phylogenetic relationships, and comparative genomics of Elizabethkingia anophelis strain EM361-97 isolated in Taiwan.</title>
        <authorList>
            <person name="Lin J.N."/>
            <person name="Lai C.H."/>
            <person name="Yang C.H."/>
            <person name="Huang Y.H."/>
            <person name="Lin H.H."/>
        </authorList>
    </citation>
    <scope>NUCLEOTIDE SEQUENCE</scope>
</reference>
<organism evidence="7">
    <name type="scientific">Elizabethkingia anophelis</name>
    <dbReference type="NCBI Taxonomy" id="1117645"/>
    <lineage>
        <taxon>Bacteria</taxon>
        <taxon>Pseudomonadati</taxon>
        <taxon>Bacteroidota</taxon>
        <taxon>Flavobacteriia</taxon>
        <taxon>Flavobacteriales</taxon>
        <taxon>Weeksellaceae</taxon>
        <taxon>Elizabethkingia</taxon>
    </lineage>
</organism>
<reference evidence="7" key="1">
    <citation type="journal article" date="2014" name="Genome Biol. Evol.">
        <title>Comparative genomic analysis of malaria mosquito vector-associated novel pathogen Elizabethkingia anophelis.</title>
        <authorList>
            <person name="Teo J."/>
            <person name="Tan S.Y."/>
            <person name="Liu Y."/>
            <person name="Tay M."/>
            <person name="Ding Y."/>
            <person name="Li Y."/>
            <person name="Kjelleberg S."/>
            <person name="Givskov M."/>
            <person name="Lin R.T."/>
            <person name="Yang L."/>
        </authorList>
    </citation>
    <scope>NUCLEOTIDE SEQUENCE</scope>
</reference>